<dbReference type="AlphaFoldDB" id="M0I5P7"/>
<organism evidence="1 2">
    <name type="scientific">Haloferax mucosum ATCC BAA-1512</name>
    <dbReference type="NCBI Taxonomy" id="662479"/>
    <lineage>
        <taxon>Archaea</taxon>
        <taxon>Methanobacteriati</taxon>
        <taxon>Methanobacteriota</taxon>
        <taxon>Stenosarchaea group</taxon>
        <taxon>Halobacteria</taxon>
        <taxon>Halobacteriales</taxon>
        <taxon>Haloferacaceae</taxon>
        <taxon>Haloferax</taxon>
    </lineage>
</organism>
<dbReference type="EMBL" id="AOLN01000018">
    <property type="protein sequence ID" value="ELZ91292.1"/>
    <property type="molecule type" value="Genomic_DNA"/>
</dbReference>
<gene>
    <name evidence="1" type="ORF">C440_13299</name>
</gene>
<name>M0I5P7_9EURY</name>
<accession>M0I5P7</accession>
<protein>
    <submittedName>
        <fullName evidence="1">Uncharacterized protein</fullName>
    </submittedName>
</protein>
<comment type="caution">
    <text evidence="1">The sequence shown here is derived from an EMBL/GenBank/DDBJ whole genome shotgun (WGS) entry which is preliminary data.</text>
</comment>
<keyword evidence="2" id="KW-1185">Reference proteome</keyword>
<proteinExistence type="predicted"/>
<dbReference type="PATRIC" id="fig|662479.7.peg.2689"/>
<dbReference type="Proteomes" id="UP000011550">
    <property type="component" value="Unassembled WGS sequence"/>
</dbReference>
<sequence length="140" mass="15473">MFYAAVVRAKLVQRVLTDEDGTVVNGDFGRVKDINLAFPQFVAGIQRDSEHVTNLGDTEQGPIFDGDVGDFVVGLVAPHDSTVFRIENEELSSTADENALVSPYWVPPGFADTGVPPLRSRLRCWFRRRCRLGSHIGGIR</sequence>
<reference evidence="1 2" key="1">
    <citation type="journal article" date="2014" name="PLoS Genet.">
        <title>Phylogenetically driven sequencing of extremely halophilic archaea reveals strategies for static and dynamic osmo-response.</title>
        <authorList>
            <person name="Becker E.A."/>
            <person name="Seitzer P.M."/>
            <person name="Tritt A."/>
            <person name="Larsen D."/>
            <person name="Krusor M."/>
            <person name="Yao A.I."/>
            <person name="Wu D."/>
            <person name="Madern D."/>
            <person name="Eisen J.A."/>
            <person name="Darling A.E."/>
            <person name="Facciotti M.T."/>
        </authorList>
    </citation>
    <scope>NUCLEOTIDE SEQUENCE [LARGE SCALE GENOMIC DNA]</scope>
    <source>
        <strain evidence="1 2">ATCC BAA-1512</strain>
    </source>
</reference>
<evidence type="ECO:0000313" key="1">
    <source>
        <dbReference type="EMBL" id="ELZ91292.1"/>
    </source>
</evidence>
<evidence type="ECO:0000313" key="2">
    <source>
        <dbReference type="Proteomes" id="UP000011550"/>
    </source>
</evidence>